<name>A0A0F9SXM0_9ZZZZ</name>
<comment type="caution">
    <text evidence="1">The sequence shown here is derived from an EMBL/GenBank/DDBJ whole genome shotgun (WGS) entry which is preliminary data.</text>
</comment>
<dbReference type="EMBL" id="LAZR01000476">
    <property type="protein sequence ID" value="KKN67357.1"/>
    <property type="molecule type" value="Genomic_DNA"/>
</dbReference>
<organism evidence="1">
    <name type="scientific">marine sediment metagenome</name>
    <dbReference type="NCBI Taxonomy" id="412755"/>
    <lineage>
        <taxon>unclassified sequences</taxon>
        <taxon>metagenomes</taxon>
        <taxon>ecological metagenomes</taxon>
    </lineage>
</organism>
<evidence type="ECO:0000313" key="1">
    <source>
        <dbReference type="EMBL" id="KKN67357.1"/>
    </source>
</evidence>
<proteinExistence type="predicted"/>
<sequence length="84" mass="9732">MKKPTSKEIQKGLNQLVGIKFLQKKDGKYKFNPNYKKVLKTCKGKSKIEVLIEALYKSGYFATPKTEREITIVCELLLLKKPRK</sequence>
<dbReference type="AlphaFoldDB" id="A0A0F9SXM0"/>
<accession>A0A0F9SXM0</accession>
<gene>
    <name evidence="1" type="ORF">LCGC14_0462210</name>
</gene>
<reference evidence="1" key="1">
    <citation type="journal article" date="2015" name="Nature">
        <title>Complex archaea that bridge the gap between prokaryotes and eukaryotes.</title>
        <authorList>
            <person name="Spang A."/>
            <person name="Saw J.H."/>
            <person name="Jorgensen S.L."/>
            <person name="Zaremba-Niedzwiedzka K."/>
            <person name="Martijn J."/>
            <person name="Lind A.E."/>
            <person name="van Eijk R."/>
            <person name="Schleper C."/>
            <person name="Guy L."/>
            <person name="Ettema T.J."/>
        </authorList>
    </citation>
    <scope>NUCLEOTIDE SEQUENCE</scope>
</reference>
<protein>
    <submittedName>
        <fullName evidence="1">Uncharacterized protein</fullName>
    </submittedName>
</protein>